<evidence type="ECO:0008006" key="4">
    <source>
        <dbReference type="Google" id="ProtNLM"/>
    </source>
</evidence>
<dbReference type="OrthoDB" id="8744808at2"/>
<reference evidence="2 3" key="1">
    <citation type="submission" date="2019-03" db="EMBL/GenBank/DDBJ databases">
        <title>Paraburkholderia sp. 7MH5, isolated from subtropical forest soil.</title>
        <authorList>
            <person name="Gao Z.-H."/>
            <person name="Qiu L.-H."/>
        </authorList>
    </citation>
    <scope>NUCLEOTIDE SEQUENCE [LARGE SCALE GENOMIC DNA]</scope>
    <source>
        <strain evidence="2 3">7MH5</strain>
    </source>
</reference>
<sequence length="380" mass="42367">MLNRLLSHIASRQILLVFVYFLVASASFNGFFLKWHLRDGMPEASLPKMLDGTADRPYVYRRLLPSVANGIEHLLPSSVKQRADALLLDDRPAHHPIARYYAGTPDSRDARYALRYYMVYAMSFGALLAALLVLRGVCLDLRSEPVSATLAPLAFALILPLLMAEGGYYYDMAELLFMALAVRYALRARILALAVLTALAAYNKESFLFFVFTLYPFLRVRLPVRRTLGVQGALLGIAVVVNLVVKAQFAHNAGDVVVQNFGVNLRYLSNALNYLQFEYNYGVLTTKGFNVVHLFLMAVLVRLAWPRLPLRLRQSFLIAAAINVPLFLAFGCFDELRGLSFLYVGFVMILCGAIRACIEGSHPVHQEAENNNAVPAPTTN</sequence>
<feature type="transmembrane region" description="Helical" evidence="1">
    <location>
        <begin position="281"/>
        <end position="304"/>
    </location>
</feature>
<dbReference type="Proteomes" id="UP000295727">
    <property type="component" value="Chromosome 1"/>
</dbReference>
<feature type="transmembrane region" description="Helical" evidence="1">
    <location>
        <begin position="14"/>
        <end position="33"/>
    </location>
</feature>
<accession>A0A4P7CR56</accession>
<organism evidence="2 3">
    <name type="scientific">Paraburkholderia pallida</name>
    <dbReference type="NCBI Taxonomy" id="2547399"/>
    <lineage>
        <taxon>Bacteria</taxon>
        <taxon>Pseudomonadati</taxon>
        <taxon>Pseudomonadota</taxon>
        <taxon>Betaproteobacteria</taxon>
        <taxon>Burkholderiales</taxon>
        <taxon>Burkholderiaceae</taxon>
        <taxon>Paraburkholderia</taxon>
    </lineage>
</organism>
<evidence type="ECO:0000256" key="1">
    <source>
        <dbReference type="SAM" id="Phobius"/>
    </source>
</evidence>
<name>A0A4P7CR56_9BURK</name>
<dbReference type="KEGG" id="ppai:E1956_14865"/>
<keyword evidence="3" id="KW-1185">Reference proteome</keyword>
<keyword evidence="1" id="KW-0812">Transmembrane</keyword>
<dbReference type="RefSeq" id="WP_134750025.1">
    <property type="nucleotide sequence ID" value="NZ_CP038148.1"/>
</dbReference>
<gene>
    <name evidence="2" type="ORF">E1956_14865</name>
</gene>
<keyword evidence="1" id="KW-1133">Transmembrane helix</keyword>
<feature type="transmembrane region" description="Helical" evidence="1">
    <location>
        <begin position="150"/>
        <end position="170"/>
    </location>
</feature>
<feature type="transmembrane region" description="Helical" evidence="1">
    <location>
        <begin position="117"/>
        <end position="138"/>
    </location>
</feature>
<keyword evidence="1" id="KW-0472">Membrane</keyword>
<feature type="transmembrane region" description="Helical" evidence="1">
    <location>
        <begin position="190"/>
        <end position="215"/>
    </location>
</feature>
<feature type="transmembrane region" description="Helical" evidence="1">
    <location>
        <begin position="316"/>
        <end position="333"/>
    </location>
</feature>
<feature type="transmembrane region" description="Helical" evidence="1">
    <location>
        <begin position="339"/>
        <end position="358"/>
    </location>
</feature>
<proteinExistence type="predicted"/>
<evidence type="ECO:0000313" key="3">
    <source>
        <dbReference type="Proteomes" id="UP000295727"/>
    </source>
</evidence>
<evidence type="ECO:0000313" key="2">
    <source>
        <dbReference type="EMBL" id="QBQ98325.1"/>
    </source>
</evidence>
<protein>
    <recommendedName>
        <fullName evidence="4">EpsG family protein</fullName>
    </recommendedName>
</protein>
<dbReference type="EMBL" id="CP038148">
    <property type="protein sequence ID" value="QBQ98325.1"/>
    <property type="molecule type" value="Genomic_DNA"/>
</dbReference>
<feature type="transmembrane region" description="Helical" evidence="1">
    <location>
        <begin position="227"/>
        <end position="245"/>
    </location>
</feature>
<dbReference type="AlphaFoldDB" id="A0A4P7CR56"/>